<reference evidence="1" key="1">
    <citation type="submission" date="2020-12" db="EMBL/GenBank/DDBJ databases">
        <authorList>
            <person name="Iha C."/>
        </authorList>
    </citation>
    <scope>NUCLEOTIDE SEQUENCE</scope>
</reference>
<evidence type="ECO:0000313" key="2">
    <source>
        <dbReference type="Proteomes" id="UP000708148"/>
    </source>
</evidence>
<feature type="non-terminal residue" evidence="1">
    <location>
        <position position="1"/>
    </location>
</feature>
<protein>
    <submittedName>
        <fullName evidence="1">Uncharacterized protein</fullName>
    </submittedName>
</protein>
<comment type="caution">
    <text evidence="1">The sequence shown here is derived from an EMBL/GenBank/DDBJ whole genome shotgun (WGS) entry which is preliminary data.</text>
</comment>
<proteinExistence type="predicted"/>
<evidence type="ECO:0000313" key="1">
    <source>
        <dbReference type="EMBL" id="CAD7700084.1"/>
    </source>
</evidence>
<accession>A0A8S1J994</accession>
<dbReference type="AlphaFoldDB" id="A0A8S1J994"/>
<organism evidence="1 2">
    <name type="scientific">Ostreobium quekettii</name>
    <dbReference type="NCBI Taxonomy" id="121088"/>
    <lineage>
        <taxon>Eukaryota</taxon>
        <taxon>Viridiplantae</taxon>
        <taxon>Chlorophyta</taxon>
        <taxon>core chlorophytes</taxon>
        <taxon>Ulvophyceae</taxon>
        <taxon>TCBD clade</taxon>
        <taxon>Bryopsidales</taxon>
        <taxon>Ostreobineae</taxon>
        <taxon>Ostreobiaceae</taxon>
        <taxon>Ostreobium</taxon>
    </lineage>
</organism>
<sequence length="221" mass="26303">YDESTSSWEDISPYKGFIEDVGNVDFCSLTFDRTGSPVMAYNHIRRASDRVAQWRDRGISFVKYNEMEERWDDVFTLTKDDLTGLPGDLYEGWSDGFRFTLDHQNNIYFYFKTFHFGEVTWPDYELYAKLWILAFNSDPFDGSYQFFSHPFDRLLGALQWSHELVGSEADWTQVHFTFDPSGIPYVAFLEQSRYRMTDFYYTDNVYFYNAVPAVWKYSSWD</sequence>
<dbReference type="Proteomes" id="UP000708148">
    <property type="component" value="Unassembled WGS sequence"/>
</dbReference>
<gene>
    <name evidence="1" type="ORF">OSTQU699_LOCUS5443</name>
</gene>
<dbReference type="EMBL" id="CAJHUC010001173">
    <property type="protein sequence ID" value="CAD7700084.1"/>
    <property type="molecule type" value="Genomic_DNA"/>
</dbReference>
<keyword evidence="2" id="KW-1185">Reference proteome</keyword>
<name>A0A8S1J994_9CHLO</name>